<organism evidence="2 3">
    <name type="scientific">Caldanaerobacter subterraneus subsp. yonseiensis KB-1</name>
    <dbReference type="NCBI Taxonomy" id="1388761"/>
    <lineage>
        <taxon>Bacteria</taxon>
        <taxon>Bacillati</taxon>
        <taxon>Bacillota</taxon>
        <taxon>Clostridia</taxon>
        <taxon>Thermoanaerobacterales</taxon>
        <taxon>Thermoanaerobacteraceae</taxon>
        <taxon>Caldanaerobacter</taxon>
    </lineage>
</organism>
<keyword evidence="1" id="KW-1133">Transmembrane helix</keyword>
<evidence type="ECO:0000313" key="3">
    <source>
        <dbReference type="Proteomes" id="UP000016856"/>
    </source>
</evidence>
<keyword evidence="1" id="KW-0812">Transmembrane</keyword>
<reference evidence="2 3" key="1">
    <citation type="journal article" date="2013" name="Genome Announc.">
        <title>Draft Genome Sequence of an Anaerobic and Extremophilic Bacterium, Caldanaerobacter yonseiensis, Isolated from a Geothermal Hot Stream.</title>
        <authorList>
            <person name="Lee S.J."/>
            <person name="Lee Y.J."/>
            <person name="Park G.S."/>
            <person name="Kim B.C."/>
            <person name="Lee S.J."/>
            <person name="Shin J.H."/>
            <person name="Lee D.W."/>
        </authorList>
    </citation>
    <scope>NUCLEOTIDE SEQUENCE [LARGE SCALE GENOMIC DNA]</scope>
    <source>
        <strain evidence="2 3">KB-1</strain>
    </source>
</reference>
<comment type="caution">
    <text evidence="2">The sequence shown here is derived from an EMBL/GenBank/DDBJ whole genome shotgun (WGS) entry which is preliminary data.</text>
</comment>
<gene>
    <name evidence="2" type="ORF">O163_07765</name>
</gene>
<proteinExistence type="predicted"/>
<keyword evidence="1" id="KW-0472">Membrane</keyword>
<name>U5CPP5_CALSX</name>
<evidence type="ECO:0000313" key="2">
    <source>
        <dbReference type="EMBL" id="ERM91968.1"/>
    </source>
</evidence>
<feature type="transmembrane region" description="Helical" evidence="1">
    <location>
        <begin position="12"/>
        <end position="29"/>
    </location>
</feature>
<dbReference type="Proteomes" id="UP000016856">
    <property type="component" value="Unassembled WGS sequence"/>
</dbReference>
<accession>U5CPP5</accession>
<dbReference type="AlphaFoldDB" id="U5CPP5"/>
<dbReference type="EMBL" id="AXDC01000018">
    <property type="protein sequence ID" value="ERM91968.1"/>
    <property type="molecule type" value="Genomic_DNA"/>
</dbReference>
<evidence type="ECO:0000256" key="1">
    <source>
        <dbReference type="SAM" id="Phobius"/>
    </source>
</evidence>
<protein>
    <submittedName>
        <fullName evidence="2">Uncharacterized protein</fullName>
    </submittedName>
</protein>
<dbReference type="PATRIC" id="fig|1388761.3.peg.1564"/>
<sequence>MYIHIIKVQKIAYIAIGGGWIIILNVVFLRKSGEKV</sequence>